<evidence type="ECO:0000313" key="2">
    <source>
        <dbReference type="EMBL" id="ODA08701.1"/>
    </source>
</evidence>
<dbReference type="EMBL" id="LYND01000129">
    <property type="protein sequence ID" value="ODA08701.1"/>
    <property type="molecule type" value="Genomic_DNA"/>
</dbReference>
<dbReference type="Proteomes" id="UP000094974">
    <property type="component" value="Unassembled WGS sequence"/>
</dbReference>
<protein>
    <recommendedName>
        <fullName evidence="1">Helix-turn-helix domain-containing protein</fullName>
    </recommendedName>
</protein>
<reference evidence="3" key="1">
    <citation type="submission" date="2016-05" db="EMBL/GenBank/DDBJ databases">
        <title>Whole genome shotgun sequencing of cultured foodborne pathogen.</title>
        <authorList>
            <person name="Zheng J."/>
            <person name="Timme R."/>
            <person name="Allard M."/>
            <person name="Strain E."/>
            <person name="Luo Y."/>
            <person name="Brown E."/>
        </authorList>
    </citation>
    <scope>NUCLEOTIDE SEQUENCE [LARGE SCALE GENOMIC DNA]</scope>
    <source>
        <strain evidence="3">CFSAN034343</strain>
    </source>
</reference>
<comment type="caution">
    <text evidence="2">The sequence shown here is derived from an EMBL/GenBank/DDBJ whole genome shotgun (WGS) entry which is preliminary data.</text>
</comment>
<gene>
    <name evidence="2" type="ORF">A7312_04665</name>
</gene>
<dbReference type="SUPFAM" id="SSF46955">
    <property type="entry name" value="Putative DNA-binding domain"/>
    <property type="match status" value="1"/>
</dbReference>
<name>A0ABX2ZB96_PAEPO</name>
<evidence type="ECO:0000313" key="3">
    <source>
        <dbReference type="Proteomes" id="UP000094974"/>
    </source>
</evidence>
<sequence>MPSTAGFIEALRVEIKQELRDEILAELKPDIERLLYANVFDFAGACRYLKVSDSTLRRMVKDGEIPFIRNRTLIHFRQIALDKWLEEKEQCTGIM</sequence>
<dbReference type="RefSeq" id="WP_068940019.1">
    <property type="nucleotide sequence ID" value="NZ_LYND01000129.1"/>
</dbReference>
<keyword evidence="3" id="KW-1185">Reference proteome</keyword>
<dbReference type="NCBIfam" id="TIGR01764">
    <property type="entry name" value="excise"/>
    <property type="match status" value="1"/>
</dbReference>
<accession>A0ABX2ZB96</accession>
<organism evidence="2 3">
    <name type="scientific">Paenibacillus polymyxa</name>
    <name type="common">Bacillus polymyxa</name>
    <dbReference type="NCBI Taxonomy" id="1406"/>
    <lineage>
        <taxon>Bacteria</taxon>
        <taxon>Bacillati</taxon>
        <taxon>Bacillota</taxon>
        <taxon>Bacilli</taxon>
        <taxon>Bacillales</taxon>
        <taxon>Paenibacillaceae</taxon>
        <taxon>Paenibacillus</taxon>
    </lineage>
</organism>
<feature type="domain" description="Helix-turn-helix" evidence="1">
    <location>
        <begin position="45"/>
        <end position="88"/>
    </location>
</feature>
<dbReference type="InterPro" id="IPR041657">
    <property type="entry name" value="HTH_17"/>
</dbReference>
<evidence type="ECO:0000259" key="1">
    <source>
        <dbReference type="Pfam" id="PF12728"/>
    </source>
</evidence>
<dbReference type="InterPro" id="IPR010093">
    <property type="entry name" value="SinI_DNA-bd"/>
</dbReference>
<dbReference type="InterPro" id="IPR009061">
    <property type="entry name" value="DNA-bd_dom_put_sf"/>
</dbReference>
<dbReference type="Pfam" id="PF12728">
    <property type="entry name" value="HTH_17"/>
    <property type="match status" value="1"/>
</dbReference>
<proteinExistence type="predicted"/>